<dbReference type="InterPro" id="IPR001427">
    <property type="entry name" value="RNaseA"/>
</dbReference>
<dbReference type="GO" id="GO:0002227">
    <property type="term" value="P:innate immune response in mucosa"/>
    <property type="evidence" value="ECO:0007669"/>
    <property type="project" value="TreeGrafter"/>
</dbReference>
<dbReference type="PANTHER" id="PTHR11437:SF3">
    <property type="entry name" value="EOSINOPHIL CATIONIC PROTEIN"/>
    <property type="match status" value="1"/>
</dbReference>
<dbReference type="InterPro" id="IPR023412">
    <property type="entry name" value="RNaseA_domain"/>
</dbReference>
<dbReference type="InterPro" id="IPR036816">
    <property type="entry name" value="RNaseA-like_dom_sf"/>
</dbReference>
<reference evidence="13" key="1">
    <citation type="submission" date="2011-03" db="EMBL/GenBank/DDBJ databases">
        <title>Version 3 of the genome sequence of Otolemur garnettii (Bushbaby).</title>
        <authorList>
            <consortium name="The Broad Institute Genome Sequencing Platform"/>
            <person name="Di Palma F."/>
            <person name="Johnson J."/>
            <person name="Lander E.S."/>
            <person name="Lindblad-Toh K."/>
            <person name="Jaffe D.B."/>
            <person name="Gnerre S."/>
            <person name="MacCallum I."/>
            <person name="Przybylski D."/>
            <person name="Ribeiro F.J."/>
            <person name="Burton J.N."/>
            <person name="Walker B.J."/>
            <person name="Sharpe T."/>
            <person name="Hall G."/>
        </authorList>
    </citation>
    <scope>NUCLEOTIDE SEQUENCE [LARGE SCALE GENOMIC DNA]</scope>
</reference>
<protein>
    <recommendedName>
        <fullName evidence="8">Eosinophil cationic protein</fullName>
    </recommendedName>
    <alternativeName>
        <fullName evidence="9">Ribonuclease 3</fullName>
    </alternativeName>
</protein>
<dbReference type="HOGENOM" id="CLU_117006_0_1_1"/>
<feature type="chain" id="PRO_5007750105" description="Eosinophil cationic protein" evidence="10">
    <location>
        <begin position="25"/>
        <end position="159"/>
    </location>
</feature>
<dbReference type="AlphaFoldDB" id="H0Y0W7"/>
<dbReference type="Proteomes" id="UP000005225">
    <property type="component" value="Unassembled WGS sequence"/>
</dbReference>
<keyword evidence="7" id="KW-0325">Glycoprotein</keyword>
<dbReference type="InParanoid" id="H0Y0W7"/>
<comment type="similarity">
    <text evidence="1 10">Belongs to the pancreatic ribonuclease family.</text>
</comment>
<dbReference type="CDD" id="cd06265">
    <property type="entry name" value="RNase_A_canonical"/>
    <property type="match status" value="1"/>
</dbReference>
<dbReference type="GO" id="GO:0004519">
    <property type="term" value="F:endonuclease activity"/>
    <property type="evidence" value="ECO:0007669"/>
    <property type="project" value="UniProtKB-KW"/>
</dbReference>
<evidence type="ECO:0000256" key="6">
    <source>
        <dbReference type="ARBA" id="ARBA00023157"/>
    </source>
</evidence>
<dbReference type="GO" id="GO:0004540">
    <property type="term" value="F:RNA nuclease activity"/>
    <property type="evidence" value="ECO:0007669"/>
    <property type="project" value="TreeGrafter"/>
</dbReference>
<organism evidence="12 13">
    <name type="scientific">Otolemur garnettii</name>
    <name type="common">Small-eared galago</name>
    <name type="synonym">Garnett's greater bushbaby</name>
    <dbReference type="NCBI Taxonomy" id="30611"/>
    <lineage>
        <taxon>Eukaryota</taxon>
        <taxon>Metazoa</taxon>
        <taxon>Chordata</taxon>
        <taxon>Craniata</taxon>
        <taxon>Vertebrata</taxon>
        <taxon>Euteleostomi</taxon>
        <taxon>Mammalia</taxon>
        <taxon>Eutheria</taxon>
        <taxon>Euarchontoglires</taxon>
        <taxon>Primates</taxon>
        <taxon>Strepsirrhini</taxon>
        <taxon>Lorisiformes</taxon>
        <taxon>Galagidae</taxon>
        <taxon>Otolemur</taxon>
    </lineage>
</organism>
<feature type="signal peptide" evidence="10">
    <location>
        <begin position="1"/>
        <end position="24"/>
    </location>
</feature>
<evidence type="ECO:0000313" key="13">
    <source>
        <dbReference type="Proteomes" id="UP000005225"/>
    </source>
</evidence>
<dbReference type="PRINTS" id="PR00794">
    <property type="entry name" value="RIBONUCLEASE"/>
</dbReference>
<dbReference type="Pfam" id="PF00074">
    <property type="entry name" value="RnaseA"/>
    <property type="match status" value="1"/>
</dbReference>
<dbReference type="GO" id="GO:0003676">
    <property type="term" value="F:nucleic acid binding"/>
    <property type="evidence" value="ECO:0007669"/>
    <property type="project" value="InterPro"/>
</dbReference>
<evidence type="ECO:0000256" key="7">
    <source>
        <dbReference type="ARBA" id="ARBA00023180"/>
    </source>
</evidence>
<reference evidence="12" key="3">
    <citation type="submission" date="2025-09" db="UniProtKB">
        <authorList>
            <consortium name="Ensembl"/>
        </authorList>
    </citation>
    <scope>IDENTIFICATION</scope>
</reference>
<feature type="domain" description="Ribonuclease A-domain" evidence="11">
    <location>
        <begin position="31"/>
        <end position="159"/>
    </location>
</feature>
<reference evidence="12" key="2">
    <citation type="submission" date="2025-08" db="UniProtKB">
        <authorList>
            <consortium name="Ensembl"/>
        </authorList>
    </citation>
    <scope>IDENTIFICATION</scope>
</reference>
<evidence type="ECO:0000256" key="4">
    <source>
        <dbReference type="ARBA" id="ARBA00022759"/>
    </source>
</evidence>
<keyword evidence="5 10" id="KW-0378">Hydrolase</keyword>
<dbReference type="Ensembl" id="ENSOGAT00000030069.1">
    <property type="protein sequence ID" value="ENSOGAP00000022010.1"/>
    <property type="gene ID" value="ENSOGAG00000027626.1"/>
</dbReference>
<evidence type="ECO:0000256" key="9">
    <source>
        <dbReference type="ARBA" id="ARBA00042656"/>
    </source>
</evidence>
<dbReference type="OMA" id="TRKNCHH"/>
<dbReference type="SUPFAM" id="SSF54076">
    <property type="entry name" value="RNase A-like"/>
    <property type="match status" value="1"/>
</dbReference>
<dbReference type="GeneTree" id="ENSGT00940000162253"/>
<proteinExistence type="inferred from homology"/>
<dbReference type="GO" id="GO:0006935">
    <property type="term" value="P:chemotaxis"/>
    <property type="evidence" value="ECO:0007669"/>
    <property type="project" value="TreeGrafter"/>
</dbReference>
<dbReference type="SMART" id="SM00092">
    <property type="entry name" value="RNAse_Pc"/>
    <property type="match status" value="1"/>
</dbReference>
<dbReference type="eggNOG" id="ENOG502TF52">
    <property type="taxonomic scope" value="Eukaryota"/>
</dbReference>
<dbReference type="FunCoup" id="H0Y0W7">
    <property type="interactions" value="49"/>
</dbReference>
<dbReference type="GO" id="GO:0016787">
    <property type="term" value="F:hydrolase activity"/>
    <property type="evidence" value="ECO:0007669"/>
    <property type="project" value="UniProtKB-KW"/>
</dbReference>
<evidence type="ECO:0000256" key="10">
    <source>
        <dbReference type="RuleBase" id="RU000651"/>
    </source>
</evidence>
<name>H0Y0W7_OTOGA</name>
<dbReference type="GO" id="GO:0005615">
    <property type="term" value="C:extracellular space"/>
    <property type="evidence" value="ECO:0007669"/>
    <property type="project" value="TreeGrafter"/>
</dbReference>
<dbReference type="STRING" id="30611.ENSOGAP00000022010"/>
<evidence type="ECO:0000256" key="3">
    <source>
        <dbReference type="ARBA" id="ARBA00022729"/>
    </source>
</evidence>
<dbReference type="EMBL" id="AAQR03183125">
    <property type="status" value="NOT_ANNOTATED_CDS"/>
    <property type="molecule type" value="Genomic_DNA"/>
</dbReference>
<sequence length="159" mass="17794">MIPKLLDSQLCLLLLLGLVMMVGSFDAPPGNFTPTLWFQIQHVNMTNPQCTIAMRSVNHYKPQCKPRNTFLHTTYPDVVKVCGTPNIPCPTNPTRKNCHNSSVPVSLTYCNLTSRPTPVANCRYSQTSAQMFYVVACDNRDPRDSPLYPVVPVHLDAIM</sequence>
<dbReference type="GO" id="GO:0050830">
    <property type="term" value="P:defense response to Gram-positive bacterium"/>
    <property type="evidence" value="ECO:0007669"/>
    <property type="project" value="TreeGrafter"/>
</dbReference>
<evidence type="ECO:0000259" key="11">
    <source>
        <dbReference type="SMART" id="SM00092"/>
    </source>
</evidence>
<keyword evidence="6" id="KW-1015">Disulfide bond</keyword>
<keyword evidence="4 10" id="KW-0255">Endonuclease</keyword>
<dbReference type="PROSITE" id="PS00127">
    <property type="entry name" value="RNASE_PANCREATIC"/>
    <property type="match status" value="1"/>
</dbReference>
<evidence type="ECO:0000256" key="2">
    <source>
        <dbReference type="ARBA" id="ARBA00022722"/>
    </source>
</evidence>
<dbReference type="Gene3D" id="3.10.130.10">
    <property type="entry name" value="Ribonuclease A-like domain"/>
    <property type="match status" value="1"/>
</dbReference>
<keyword evidence="3 10" id="KW-0732">Signal</keyword>
<keyword evidence="13" id="KW-1185">Reference proteome</keyword>
<evidence type="ECO:0000256" key="8">
    <source>
        <dbReference type="ARBA" id="ARBA00041168"/>
    </source>
</evidence>
<accession>H0Y0W7</accession>
<dbReference type="FunFam" id="3.10.130.10:FF:000001">
    <property type="entry name" value="Ribonuclease pancreatic"/>
    <property type="match status" value="1"/>
</dbReference>
<keyword evidence="2 10" id="KW-0540">Nuclease</keyword>
<dbReference type="PANTHER" id="PTHR11437">
    <property type="entry name" value="RIBONUCLEASE"/>
    <property type="match status" value="1"/>
</dbReference>
<evidence type="ECO:0000256" key="1">
    <source>
        <dbReference type="ARBA" id="ARBA00005600"/>
    </source>
</evidence>
<evidence type="ECO:0000313" key="12">
    <source>
        <dbReference type="Ensembl" id="ENSOGAP00000022010.1"/>
    </source>
</evidence>
<evidence type="ECO:0000256" key="5">
    <source>
        <dbReference type="ARBA" id="ARBA00022801"/>
    </source>
</evidence>
<dbReference type="InterPro" id="IPR023411">
    <property type="entry name" value="RNaseA_AS"/>
</dbReference>